<dbReference type="OrthoDB" id="9786534at2"/>
<protein>
    <submittedName>
        <fullName evidence="1">Uncharacterized protein</fullName>
    </submittedName>
</protein>
<dbReference type="AlphaFoldDB" id="A0A0D8IB94"/>
<dbReference type="PATRIC" id="fig|84022.5.peg.3775"/>
<dbReference type="EMBL" id="CP009687">
    <property type="protein sequence ID" value="AKL96534.1"/>
    <property type="molecule type" value="Genomic_DNA"/>
</dbReference>
<name>A0A0D8IB94_9CLOT</name>
<sequence length="283" mass="32020">MSKATLVLTSIAVLVGVFIVGSVIANFLFKGNVEQEVKTLFSNVENKGEIVTEEDIEGLPQNVQIWLEYAGVVGMEKIAAVRLKQKANMRLGVDKPWMPVEAEQYFTSEEPSFIWKAKIKVAPLIHIAGRDKYQDGKGNMLIKALSLLTVADSEGKEIDQGTLLRYLAETMWFPSAVLKEYITWEEIDEDNAKATMTYGDITASGIFTFNDNGEVIKFEAERYGEFDGEFSLETWSISLRDYKEFEGVRVPSKGEVTWKLGDGDFTWFNFEVTEIQYNKPIPY</sequence>
<reference evidence="1 2" key="1">
    <citation type="submission" date="2014-10" db="EMBL/GenBank/DDBJ databases">
        <title>Genome sequence of Clostridium aceticum DSM 1496.</title>
        <authorList>
            <person name="Poehlein A."/>
            <person name="Schiel-Bengelsdorf B."/>
            <person name="Gottschalk G."/>
            <person name="Duerre P."/>
            <person name="Daniel R."/>
        </authorList>
    </citation>
    <scope>NUCLEOTIDE SEQUENCE [LARGE SCALE GENOMIC DNA]</scope>
    <source>
        <strain evidence="1 2">DSM 1496</strain>
    </source>
</reference>
<gene>
    <name evidence="1" type="ORF">CACET_c30900</name>
</gene>
<accession>A0A0D8IB94</accession>
<proteinExistence type="predicted"/>
<keyword evidence="2" id="KW-1185">Reference proteome</keyword>
<dbReference type="Pfam" id="PF20181">
    <property type="entry name" value="DUF6544"/>
    <property type="match status" value="1"/>
</dbReference>
<dbReference type="KEGG" id="cace:CACET_c30900"/>
<dbReference type="RefSeq" id="WP_044824439.1">
    <property type="nucleotide sequence ID" value="NZ_CP009687.1"/>
</dbReference>
<evidence type="ECO:0000313" key="1">
    <source>
        <dbReference type="EMBL" id="AKL96534.1"/>
    </source>
</evidence>
<evidence type="ECO:0000313" key="2">
    <source>
        <dbReference type="Proteomes" id="UP000035704"/>
    </source>
</evidence>
<organism evidence="1 2">
    <name type="scientific">Clostridium aceticum</name>
    <dbReference type="NCBI Taxonomy" id="84022"/>
    <lineage>
        <taxon>Bacteria</taxon>
        <taxon>Bacillati</taxon>
        <taxon>Bacillota</taxon>
        <taxon>Clostridia</taxon>
        <taxon>Eubacteriales</taxon>
        <taxon>Clostridiaceae</taxon>
        <taxon>Clostridium</taxon>
    </lineage>
</organism>
<dbReference type="InterPro" id="IPR046674">
    <property type="entry name" value="DUF6544"/>
</dbReference>
<dbReference type="Proteomes" id="UP000035704">
    <property type="component" value="Chromosome"/>
</dbReference>